<comment type="caution">
    <text evidence="1">The sequence shown here is derived from an EMBL/GenBank/DDBJ whole genome shotgun (WGS) entry which is preliminary data.</text>
</comment>
<evidence type="ECO:0000313" key="2">
    <source>
        <dbReference type="Proteomes" id="UP000287872"/>
    </source>
</evidence>
<dbReference type="EMBL" id="BHYK01000021">
    <property type="protein sequence ID" value="GCD11708.1"/>
    <property type="molecule type" value="Genomic_DNA"/>
</dbReference>
<accession>A0A401UQD7</accession>
<sequence>MGRRQIGEIRQVSAKFEDYSYLMNGIGGIGKTTAVVEMGQKLFGIYGYLHLTIGKEPKPEHIGNLWSDVAETWEDVEEIIDQLCDDKDKGFTDGKFDYSKLKMVGIDSTDEIFRLAEARVVEMNNKKVKDPSDKVDTIKRCFGGYQAGENKTVEMVVDTVFKLREHGICPFFIGHTKSKNKVDQMTDVEFEQITSNLDNKYYTALKDKVSMVMCAYTVREMTDLETMKDAFTKKNKQVGKIASEKRVIAFRDEEFAIDLKSHLKYIVDKCEFTSDNIIAEIQLAIGKQIGIYPVLDGTEPSPVVETKKDSKKVEKKVEEIKEKIIKKPIDESKLKKEKLAMITSNLSKLDMSKLQAIMAEYTIINFEDPATIAMDALDKIIALIK</sequence>
<evidence type="ECO:0000313" key="1">
    <source>
        <dbReference type="EMBL" id="GCD11708.1"/>
    </source>
</evidence>
<gene>
    <name evidence="1" type="ORF">Ctaglu_33310</name>
</gene>
<reference evidence="1 2" key="1">
    <citation type="submission" date="2018-11" db="EMBL/GenBank/DDBJ databases">
        <title>Genome sequencing and assembly of Clostridium tagluense strain A121.</title>
        <authorList>
            <person name="Murakami T."/>
            <person name="Segawa T."/>
            <person name="Shcherbakova V.A."/>
            <person name="Mori H."/>
            <person name="Yoshimura Y."/>
        </authorList>
    </citation>
    <scope>NUCLEOTIDE SEQUENCE [LARGE SCALE GENOMIC DNA]</scope>
    <source>
        <strain evidence="1 2">A121</strain>
    </source>
</reference>
<dbReference type="AlphaFoldDB" id="A0A401UQD7"/>
<proteinExistence type="predicted"/>
<dbReference type="RefSeq" id="WP_125003761.1">
    <property type="nucleotide sequence ID" value="NZ_BHYK01000021.1"/>
</dbReference>
<name>A0A401UQD7_9CLOT</name>
<protein>
    <submittedName>
        <fullName evidence="1">Uncharacterized protein</fullName>
    </submittedName>
</protein>
<keyword evidence="2" id="KW-1185">Reference proteome</keyword>
<organism evidence="1 2">
    <name type="scientific">Clostridium tagluense</name>
    <dbReference type="NCBI Taxonomy" id="360422"/>
    <lineage>
        <taxon>Bacteria</taxon>
        <taxon>Bacillati</taxon>
        <taxon>Bacillota</taxon>
        <taxon>Clostridia</taxon>
        <taxon>Eubacteriales</taxon>
        <taxon>Clostridiaceae</taxon>
        <taxon>Clostridium</taxon>
    </lineage>
</organism>
<dbReference type="Proteomes" id="UP000287872">
    <property type="component" value="Unassembled WGS sequence"/>
</dbReference>